<keyword evidence="2" id="KW-1185">Reference proteome</keyword>
<dbReference type="Proteomes" id="UP001219525">
    <property type="component" value="Unassembled WGS sequence"/>
</dbReference>
<gene>
    <name evidence="1" type="ORF">GGX14DRAFT_405026</name>
</gene>
<comment type="caution">
    <text evidence="1">The sequence shown here is derived from an EMBL/GenBank/DDBJ whole genome shotgun (WGS) entry which is preliminary data.</text>
</comment>
<dbReference type="EMBL" id="JARJCW010000102">
    <property type="protein sequence ID" value="KAJ7194063.1"/>
    <property type="molecule type" value="Genomic_DNA"/>
</dbReference>
<protein>
    <submittedName>
        <fullName evidence="1">Uncharacterized protein</fullName>
    </submittedName>
</protein>
<sequence length="419" mass="46424">MSDHPTLNIQTSIIVAGLALVPGNTARYICLGLMLALLGYHAARGQTPAAKMNALTAAIASANELLMCAPSTSVSDRAASMRQALLLRIAEKLRSQLQCRLLEIESHGWKIYFRDVRGLLKGIDKCMKDIERIQTNIQLSIEQDTQRKLDDEIQKCRAMLAAIHAGPRRVTYVSVLSSSFSLNLIRPRVPGDRDSRASCKHFRCVIQTFGRTPDKLIRIMTFDSSAKNDGRKCALNVWSEGLTPRRDTALSGQINFLPSWDGFTHFPDFFAPSMGVAKWTVLLAFRGVRETIWCSEAIVTLVTTGVSLYQMPPDVLVILTSRLVPIRSYNHVAARFTDCEAAGTSGPGFGRPRQISFSLVISPKKEKRNSQSSKGQSKQLSFFLKLVFSKSQLTFGGACQNLDQMFQSLNEADLPTCLF</sequence>
<reference evidence="1" key="1">
    <citation type="submission" date="2023-03" db="EMBL/GenBank/DDBJ databases">
        <title>Massive genome expansion in bonnet fungi (Mycena s.s.) driven by repeated elements and novel gene families across ecological guilds.</title>
        <authorList>
            <consortium name="Lawrence Berkeley National Laboratory"/>
            <person name="Harder C.B."/>
            <person name="Miyauchi S."/>
            <person name="Viragh M."/>
            <person name="Kuo A."/>
            <person name="Thoen E."/>
            <person name="Andreopoulos B."/>
            <person name="Lu D."/>
            <person name="Skrede I."/>
            <person name="Drula E."/>
            <person name="Henrissat B."/>
            <person name="Morin E."/>
            <person name="Kohler A."/>
            <person name="Barry K."/>
            <person name="LaButti K."/>
            <person name="Morin E."/>
            <person name="Salamov A."/>
            <person name="Lipzen A."/>
            <person name="Mereny Z."/>
            <person name="Hegedus B."/>
            <person name="Baldrian P."/>
            <person name="Stursova M."/>
            <person name="Weitz H."/>
            <person name="Taylor A."/>
            <person name="Grigoriev I.V."/>
            <person name="Nagy L.G."/>
            <person name="Martin F."/>
            <person name="Kauserud H."/>
        </authorList>
    </citation>
    <scope>NUCLEOTIDE SEQUENCE</scope>
    <source>
        <strain evidence="1">9144</strain>
    </source>
</reference>
<proteinExistence type="predicted"/>
<evidence type="ECO:0000313" key="1">
    <source>
        <dbReference type="EMBL" id="KAJ7194063.1"/>
    </source>
</evidence>
<evidence type="ECO:0000313" key="2">
    <source>
        <dbReference type="Proteomes" id="UP001219525"/>
    </source>
</evidence>
<accession>A0AAD6UTC1</accession>
<dbReference type="AlphaFoldDB" id="A0AAD6UTC1"/>
<name>A0AAD6UTC1_9AGAR</name>
<organism evidence="1 2">
    <name type="scientific">Mycena pura</name>
    <dbReference type="NCBI Taxonomy" id="153505"/>
    <lineage>
        <taxon>Eukaryota</taxon>
        <taxon>Fungi</taxon>
        <taxon>Dikarya</taxon>
        <taxon>Basidiomycota</taxon>
        <taxon>Agaricomycotina</taxon>
        <taxon>Agaricomycetes</taxon>
        <taxon>Agaricomycetidae</taxon>
        <taxon>Agaricales</taxon>
        <taxon>Marasmiineae</taxon>
        <taxon>Mycenaceae</taxon>
        <taxon>Mycena</taxon>
    </lineage>
</organism>